<dbReference type="CDD" id="cd02440">
    <property type="entry name" value="AdoMet_MTases"/>
    <property type="match status" value="1"/>
</dbReference>
<dbReference type="GO" id="GO:0009307">
    <property type="term" value="P:DNA restriction-modification system"/>
    <property type="evidence" value="ECO:0007669"/>
    <property type="project" value="UniProtKB-KW"/>
</dbReference>
<dbReference type="PANTHER" id="PTHR42998:SF1">
    <property type="entry name" value="TYPE I RESTRICTION ENZYME HINDI METHYLASE SUBUNIT"/>
    <property type="match status" value="1"/>
</dbReference>
<dbReference type="InterPro" id="IPR002052">
    <property type="entry name" value="DNA_methylase_N6_adenine_CS"/>
</dbReference>
<dbReference type="PROSITE" id="PS00092">
    <property type="entry name" value="N6_MTASE"/>
    <property type="match status" value="1"/>
</dbReference>
<dbReference type="InterPro" id="IPR052916">
    <property type="entry name" value="Type-I_RE_MTase_Subunit"/>
</dbReference>
<evidence type="ECO:0000259" key="2">
    <source>
        <dbReference type="Pfam" id="PF02384"/>
    </source>
</evidence>
<dbReference type="Gene3D" id="3.40.50.150">
    <property type="entry name" value="Vaccinia Virus protein VP39"/>
    <property type="match status" value="1"/>
</dbReference>
<keyword evidence="4" id="KW-1185">Reference proteome</keyword>
<dbReference type="PANTHER" id="PTHR42998">
    <property type="entry name" value="TYPE I RESTRICTION ENZYME HINDVIIP M PROTEIN-RELATED"/>
    <property type="match status" value="1"/>
</dbReference>
<reference evidence="3 4" key="1">
    <citation type="submission" date="2019-06" db="EMBL/GenBank/DDBJ databases">
        <title>Sequencing the genomes of 1000 actinobacteria strains.</title>
        <authorList>
            <person name="Klenk H.-P."/>
        </authorList>
    </citation>
    <scope>NUCLEOTIDE SEQUENCE [LARGE SCALE GENOMIC DNA]</scope>
    <source>
        <strain evidence="3 4">DSM 45679</strain>
    </source>
</reference>
<dbReference type="InterPro" id="IPR003356">
    <property type="entry name" value="DNA_methylase_A-5"/>
</dbReference>
<keyword evidence="3" id="KW-0808">Transferase</keyword>
<accession>A0A542DRJ0</accession>
<name>A0A542DRJ0_AMYCI</name>
<evidence type="ECO:0000313" key="4">
    <source>
        <dbReference type="Proteomes" id="UP000320876"/>
    </source>
</evidence>
<evidence type="ECO:0000256" key="1">
    <source>
        <dbReference type="ARBA" id="ARBA00022747"/>
    </source>
</evidence>
<dbReference type="SUPFAM" id="SSF53335">
    <property type="entry name" value="S-adenosyl-L-methionine-dependent methyltransferases"/>
    <property type="match status" value="1"/>
</dbReference>
<protein>
    <submittedName>
        <fullName evidence="3">N-6 DNA methylase</fullName>
    </submittedName>
</protein>
<dbReference type="InterPro" id="IPR029063">
    <property type="entry name" value="SAM-dependent_MTases_sf"/>
</dbReference>
<dbReference type="GO" id="GO:0003677">
    <property type="term" value="F:DNA binding"/>
    <property type="evidence" value="ECO:0007669"/>
    <property type="project" value="InterPro"/>
</dbReference>
<sequence length="603" mass="64742">MVMAMSHDTTVNAGDIARLVHVGKAAVSNWRRRHEDFPRPIGGTASSPRFSLREVEDWLRRNGKSFEVSLADRVWQRLRASTDDLRLGRLVGSAGALLLSRQGGRSLPEDQPTEPIGTELGDLLTALAAERGAVEAFEFLCRRYLDEHSRRLSVTPVEVTNLLTRLVRPPGGAVFDPACGAGTLLLTGGVRQALGQDSDPDLARIAAVRLLLRGVDATVLAGDSLRQDAFPGTRADAVVCDPPFNERAWGHPELAGDLRWEYGLPPRGEPELAWVQHCLAHVRPGGLVAILMPGAAAGRRPGKRIRGNLLRAGALRAVVTLPDSGPDLWLLRRPEPGERPPSRVLLLVAEDLAEASTACLRQLHDPEADRAVPILELLDDEVDLSPARHQLRHDANAVLDEFTEVAAQLSALALEVPDLTRRNGSGDAPFTTVGELAREGMLTVQHAPARTITGEGDLPMLTAEDLQVGCPPSARAAAEPGQVTVEPGDVVASTSGAARVAGTVAVLGPHLARYRVEADLLDPEFLAGILRSAAQWAPRGSGRVDPRRARLPRLPLDQQRRYGSAFRQLTRMEDAARQASTLAGSLVRLGFGGLAGGQLAPRD</sequence>
<keyword evidence="3" id="KW-0489">Methyltransferase</keyword>
<dbReference type="Pfam" id="PF02384">
    <property type="entry name" value="N6_Mtase"/>
    <property type="match status" value="1"/>
</dbReference>
<dbReference type="GO" id="GO:0032259">
    <property type="term" value="P:methylation"/>
    <property type="evidence" value="ECO:0007669"/>
    <property type="project" value="UniProtKB-KW"/>
</dbReference>
<dbReference type="Proteomes" id="UP000320876">
    <property type="component" value="Unassembled WGS sequence"/>
</dbReference>
<dbReference type="EMBL" id="VFML01000001">
    <property type="protein sequence ID" value="TQJ05728.1"/>
    <property type="molecule type" value="Genomic_DNA"/>
</dbReference>
<gene>
    <name evidence="3" type="ORF">FB471_5565</name>
</gene>
<feature type="domain" description="DNA methylase adenine-specific" evidence="2">
    <location>
        <begin position="135"/>
        <end position="323"/>
    </location>
</feature>
<dbReference type="PRINTS" id="PR00507">
    <property type="entry name" value="N12N6MTFRASE"/>
</dbReference>
<organism evidence="3 4">
    <name type="scientific">Amycolatopsis cihanbeyliensis</name>
    <dbReference type="NCBI Taxonomy" id="1128664"/>
    <lineage>
        <taxon>Bacteria</taxon>
        <taxon>Bacillati</taxon>
        <taxon>Actinomycetota</taxon>
        <taxon>Actinomycetes</taxon>
        <taxon>Pseudonocardiales</taxon>
        <taxon>Pseudonocardiaceae</taxon>
        <taxon>Amycolatopsis</taxon>
    </lineage>
</organism>
<dbReference type="AlphaFoldDB" id="A0A542DRJ0"/>
<dbReference type="GO" id="GO:0008170">
    <property type="term" value="F:N-methyltransferase activity"/>
    <property type="evidence" value="ECO:0007669"/>
    <property type="project" value="InterPro"/>
</dbReference>
<proteinExistence type="predicted"/>
<evidence type="ECO:0000313" key="3">
    <source>
        <dbReference type="EMBL" id="TQJ05728.1"/>
    </source>
</evidence>
<comment type="caution">
    <text evidence="3">The sequence shown here is derived from an EMBL/GenBank/DDBJ whole genome shotgun (WGS) entry which is preliminary data.</text>
</comment>
<keyword evidence="1" id="KW-0680">Restriction system</keyword>